<keyword evidence="2" id="KW-1185">Reference proteome</keyword>
<name>A0ABV9P0C6_9FLAO</name>
<proteinExistence type="predicted"/>
<evidence type="ECO:0000313" key="1">
    <source>
        <dbReference type="EMBL" id="MFC4739073.1"/>
    </source>
</evidence>
<dbReference type="Pfam" id="PF13715">
    <property type="entry name" value="CarbopepD_reg_2"/>
    <property type="match status" value="1"/>
</dbReference>
<protein>
    <submittedName>
        <fullName evidence="1">Carboxypeptidase-like regulatory domain-containing protein</fullName>
    </submittedName>
</protein>
<dbReference type="InterPro" id="IPR008969">
    <property type="entry name" value="CarboxyPept-like_regulatory"/>
</dbReference>
<sequence length="276" mass="31474">MRTKLLFLGLLFSFVSFSQIKERELVIGKIKSDSLEVENITVFNVSSNIGAVTDVDGKFSIKIREKDTLVIQGLAYLSTKYIVQKTDLDREVLEIYLKTRINELNEVEVSPYTLTGIMEVDTKKIKTYAPDLSGIDYSKLKPKDILDTKPINTAVYNPLAPTPVNFIAIFGFIGKGIKELVGRNKSKISASEKAFNDKRLKEVASKPFGEHMKEQFSNHFFTDQLKIKNEDIPMFLAFSETSNEDLVEYLQPENHLKLIEYLISKAEAFKKQQKEE</sequence>
<reference evidence="2" key="1">
    <citation type="journal article" date="2019" name="Int. J. Syst. Evol. Microbiol.">
        <title>The Global Catalogue of Microorganisms (GCM) 10K type strain sequencing project: providing services to taxonomists for standard genome sequencing and annotation.</title>
        <authorList>
            <consortium name="The Broad Institute Genomics Platform"/>
            <consortium name="The Broad Institute Genome Sequencing Center for Infectious Disease"/>
            <person name="Wu L."/>
            <person name="Ma J."/>
        </authorList>
    </citation>
    <scope>NUCLEOTIDE SEQUENCE [LARGE SCALE GENOMIC DNA]</scope>
    <source>
        <strain evidence="2">CCUG 50349</strain>
    </source>
</reference>
<dbReference type="Proteomes" id="UP001595885">
    <property type="component" value="Unassembled WGS sequence"/>
</dbReference>
<evidence type="ECO:0000313" key="2">
    <source>
        <dbReference type="Proteomes" id="UP001595885"/>
    </source>
</evidence>
<comment type="caution">
    <text evidence="1">The sequence shown here is derived from an EMBL/GenBank/DDBJ whole genome shotgun (WGS) entry which is preliminary data.</text>
</comment>
<dbReference type="EMBL" id="JBHSGW010000002">
    <property type="protein sequence ID" value="MFC4739073.1"/>
    <property type="molecule type" value="Genomic_DNA"/>
</dbReference>
<dbReference type="RefSeq" id="WP_379738369.1">
    <property type="nucleotide sequence ID" value="NZ_JBHSGW010000002.1"/>
</dbReference>
<organism evidence="1 2">
    <name type="scientific">Flavobacterium ponti</name>
    <dbReference type="NCBI Taxonomy" id="665133"/>
    <lineage>
        <taxon>Bacteria</taxon>
        <taxon>Pseudomonadati</taxon>
        <taxon>Bacteroidota</taxon>
        <taxon>Flavobacteriia</taxon>
        <taxon>Flavobacteriales</taxon>
        <taxon>Flavobacteriaceae</taxon>
        <taxon>Flavobacterium</taxon>
    </lineage>
</organism>
<dbReference type="SUPFAM" id="SSF49464">
    <property type="entry name" value="Carboxypeptidase regulatory domain-like"/>
    <property type="match status" value="1"/>
</dbReference>
<accession>A0ABV9P0C6</accession>
<gene>
    <name evidence="1" type="ORF">ACFO3U_03615</name>
</gene>